<dbReference type="InterPro" id="IPR021958">
    <property type="entry name" value="DUF3575"/>
</dbReference>
<dbReference type="Gene3D" id="3.30.1330.60">
    <property type="entry name" value="OmpA-like domain"/>
    <property type="match status" value="1"/>
</dbReference>
<keyword evidence="2" id="KW-1185">Reference proteome</keyword>
<organism evidence="1 2">
    <name type="scientific">Bacteroides stercorirosoris</name>
    <dbReference type="NCBI Taxonomy" id="871324"/>
    <lineage>
        <taxon>Bacteria</taxon>
        <taxon>Pseudomonadati</taxon>
        <taxon>Bacteroidota</taxon>
        <taxon>Bacteroidia</taxon>
        <taxon>Bacteroidales</taxon>
        <taxon>Bacteroidaceae</taxon>
        <taxon>Bacteroides</taxon>
    </lineage>
</organism>
<dbReference type="Pfam" id="PF12099">
    <property type="entry name" value="DUF3575"/>
    <property type="match status" value="1"/>
</dbReference>
<sequence length="478" mass="55415">MREDCPFRYLISNGNNKRSYYANTLYTNYRICRPSYEAIYSELHLLMKKEVFIIICGIWLFLLPPSVFAGKVADTDVNMDADTLLCRRDSFFRESLLLYFRFDRSLIDSSYMDNGPTLGAFHVLLSNSTAASLIDTVFITAYASPEGDKTHNIRLAERRADAVKDYLSEKYPAIEHQRILTDPQGENWAGLRSMIEEDDSVPDREEVLMILDYVKDLNRCKELLKRLNCGYAYTYIQDRILPRLRNATVCTVQMKDVKGIALLGKIKEEERVFGEMAKERGADRLQWFHHGQSFLSARASRRPLFALKTNLLFDAALMPNIEIELPIGKRWSLNGEYIFPWWLLDGDKYCLQVLSGALEGRCWLGRRSNREVLTGHFFGLYAGGGKYDLQWKEKGYQGEFFIAAGLSYGYAHRIARNLHLEFSLGIGLLRTDYRHYRTRDNYQTLLWQENGNYTWLGPTKVKFSLVWLLTRRKAAGKK</sequence>
<evidence type="ECO:0000313" key="2">
    <source>
        <dbReference type="Proteomes" id="UP000184192"/>
    </source>
</evidence>
<dbReference type="Proteomes" id="UP000184192">
    <property type="component" value="Unassembled WGS sequence"/>
</dbReference>
<evidence type="ECO:0000313" key="1">
    <source>
        <dbReference type="EMBL" id="SHJ37105.1"/>
    </source>
</evidence>
<proteinExistence type="predicted"/>
<gene>
    <name evidence="1" type="ORF">SAMN05444350_12486</name>
</gene>
<dbReference type="AlphaFoldDB" id="A0A1M6IRT3"/>
<reference evidence="2" key="1">
    <citation type="submission" date="2016-11" db="EMBL/GenBank/DDBJ databases">
        <authorList>
            <person name="Varghese N."/>
            <person name="Submissions S."/>
        </authorList>
    </citation>
    <scope>NUCLEOTIDE SEQUENCE [LARGE SCALE GENOMIC DNA]</scope>
    <source>
        <strain evidence="2">DSM 26884</strain>
    </source>
</reference>
<dbReference type="InterPro" id="IPR036737">
    <property type="entry name" value="OmpA-like_sf"/>
</dbReference>
<dbReference type="EMBL" id="FQZN01000024">
    <property type="protein sequence ID" value="SHJ37105.1"/>
    <property type="molecule type" value="Genomic_DNA"/>
</dbReference>
<dbReference type="eggNOG" id="COG2885">
    <property type="taxonomic scope" value="Bacteria"/>
</dbReference>
<accession>A0A1M6IRT3</accession>
<name>A0A1M6IRT3_9BACE</name>
<protein>
    <submittedName>
        <fullName evidence="1">OmpA family protein</fullName>
    </submittedName>
</protein>
<dbReference type="SUPFAM" id="SSF103088">
    <property type="entry name" value="OmpA-like"/>
    <property type="match status" value="1"/>
</dbReference>